<dbReference type="Pfam" id="PF12796">
    <property type="entry name" value="Ank_2"/>
    <property type="match status" value="1"/>
</dbReference>
<comment type="caution">
    <text evidence="3">The sequence shown here is derived from an EMBL/GenBank/DDBJ whole genome shotgun (WGS) entry which is preliminary data.</text>
</comment>
<keyword evidence="1" id="KW-0040">ANK repeat</keyword>
<dbReference type="InterPro" id="IPR036770">
    <property type="entry name" value="Ankyrin_rpt-contain_sf"/>
</dbReference>
<feature type="repeat" description="ANK" evidence="1">
    <location>
        <begin position="7"/>
        <end position="39"/>
    </location>
</feature>
<gene>
    <name evidence="3" type="ORF">OXD698_LOCUS48342</name>
</gene>
<proteinExistence type="predicted"/>
<reference evidence="3" key="1">
    <citation type="submission" date="2021-02" db="EMBL/GenBank/DDBJ databases">
        <authorList>
            <person name="Nowell W R."/>
        </authorList>
    </citation>
    <scope>NUCLEOTIDE SEQUENCE</scope>
</reference>
<feature type="non-terminal residue" evidence="3">
    <location>
        <position position="1"/>
    </location>
</feature>
<dbReference type="InterPro" id="IPR052801">
    <property type="entry name" value="Ankyrin-EF-hand"/>
</dbReference>
<dbReference type="EMBL" id="CAJOAZ010020120">
    <property type="protein sequence ID" value="CAF4343047.1"/>
    <property type="molecule type" value="Genomic_DNA"/>
</dbReference>
<feature type="region of interest" description="Disordered" evidence="2">
    <location>
        <begin position="100"/>
        <end position="130"/>
    </location>
</feature>
<dbReference type="SUPFAM" id="SSF48403">
    <property type="entry name" value="Ankyrin repeat"/>
    <property type="match status" value="1"/>
</dbReference>
<feature type="repeat" description="ANK" evidence="1">
    <location>
        <begin position="40"/>
        <end position="72"/>
    </location>
</feature>
<organism evidence="3 4">
    <name type="scientific">Adineta steineri</name>
    <dbReference type="NCBI Taxonomy" id="433720"/>
    <lineage>
        <taxon>Eukaryota</taxon>
        <taxon>Metazoa</taxon>
        <taxon>Spiralia</taxon>
        <taxon>Gnathifera</taxon>
        <taxon>Rotifera</taxon>
        <taxon>Eurotatoria</taxon>
        <taxon>Bdelloidea</taxon>
        <taxon>Adinetida</taxon>
        <taxon>Adinetidae</taxon>
        <taxon>Adineta</taxon>
    </lineage>
</organism>
<dbReference type="Proteomes" id="UP000663844">
    <property type="component" value="Unassembled WGS sequence"/>
</dbReference>
<sequence length="201" mass="22619">IHLEDHFKWTALHHAAHSGQLGVVRTLIDAGAQINHESLTLATPLSRAIESSALDVVDYLIQKGANVRHENLTQRNLLDLATDFATPQVVNVIRTAYERKGNKKGTQQSKSRRRTTTNIKKKKSSETPSVSIKPVKLEPLLPRRGSLLLAEKHLMSSNDIFGESIAYHPLTIWTDQPTTDELLDKKINLRNQFTMNIDFPN</sequence>
<evidence type="ECO:0000256" key="1">
    <source>
        <dbReference type="PROSITE-ProRule" id="PRU00023"/>
    </source>
</evidence>
<feature type="non-terminal residue" evidence="3">
    <location>
        <position position="201"/>
    </location>
</feature>
<dbReference type="PANTHER" id="PTHR24127">
    <property type="entry name" value="ANKYRIN REPEAT AND EF-HAND DOMAIN-CONTAINING PROTEIN 1"/>
    <property type="match status" value="1"/>
</dbReference>
<evidence type="ECO:0000313" key="4">
    <source>
        <dbReference type="Proteomes" id="UP000663844"/>
    </source>
</evidence>
<evidence type="ECO:0000313" key="3">
    <source>
        <dbReference type="EMBL" id="CAF4343047.1"/>
    </source>
</evidence>
<dbReference type="AlphaFoldDB" id="A0A820KPV3"/>
<feature type="compositionally biased region" description="Basic residues" evidence="2">
    <location>
        <begin position="110"/>
        <end position="123"/>
    </location>
</feature>
<accession>A0A820KPV3</accession>
<dbReference type="Gene3D" id="1.25.40.20">
    <property type="entry name" value="Ankyrin repeat-containing domain"/>
    <property type="match status" value="1"/>
</dbReference>
<name>A0A820KPV3_9BILA</name>
<protein>
    <submittedName>
        <fullName evidence="3">Uncharacterized protein</fullName>
    </submittedName>
</protein>
<dbReference type="PROSITE" id="PS50088">
    <property type="entry name" value="ANK_REPEAT"/>
    <property type="match status" value="2"/>
</dbReference>
<dbReference type="SMART" id="SM00248">
    <property type="entry name" value="ANK"/>
    <property type="match status" value="2"/>
</dbReference>
<dbReference type="InterPro" id="IPR002110">
    <property type="entry name" value="Ankyrin_rpt"/>
</dbReference>
<dbReference type="PROSITE" id="PS50297">
    <property type="entry name" value="ANK_REP_REGION"/>
    <property type="match status" value="1"/>
</dbReference>
<evidence type="ECO:0000256" key="2">
    <source>
        <dbReference type="SAM" id="MobiDB-lite"/>
    </source>
</evidence>
<dbReference type="PANTHER" id="PTHR24127:SF1">
    <property type="entry name" value="ANKYRIN REPEAT AND EF-HAND DOMAIN-CONTAINING PROTEIN 1"/>
    <property type="match status" value="1"/>
</dbReference>